<gene>
    <name evidence="2" type="ORF">HLB44_14780</name>
</gene>
<comment type="caution">
    <text evidence="2">The sequence shown here is derived from an EMBL/GenBank/DDBJ whole genome shotgun (WGS) entry which is preliminary data.</text>
</comment>
<accession>A0ABX2EI03</accession>
<proteinExistence type="predicted"/>
<evidence type="ECO:0000313" key="3">
    <source>
        <dbReference type="Proteomes" id="UP000737171"/>
    </source>
</evidence>
<dbReference type="PANTHER" id="PTHR43441:SF2">
    <property type="entry name" value="FAMILY ACETYLTRANSFERASE, PUTATIVE (AFU_ORTHOLOGUE AFUA_7G00850)-RELATED"/>
    <property type="match status" value="1"/>
</dbReference>
<dbReference type="InterPro" id="IPR016181">
    <property type="entry name" value="Acyl_CoA_acyltransferase"/>
</dbReference>
<protein>
    <submittedName>
        <fullName evidence="2">GNAT family N-acetyltransferase</fullName>
    </submittedName>
</protein>
<dbReference type="InterPro" id="IPR051908">
    <property type="entry name" value="Ribosomal_N-acetyltransferase"/>
</dbReference>
<name>A0ABX2EI03_9BURK</name>
<sequence length="242" mass="26928">MTAIAAEAAALRGSGRIDEARALLASRLRDAPNEQLAFLAWQHAPVWWQPLEGPRARLERRGPDDAAFVRRCWADAEFMARFNRLAAPLPAGDEALRATLVRERSALVGDSRALHWTIHDHAGPAGIVSLVDIAFNHRRGEFLIGVLPRASRWLAPEAAHLVLEFAAGPLKLERLSAHFYPENTEAQRVAAKLGFEREGLLRSYLRLPGTQQRSDLVIAGLLLDDAFFARSARMRQRLLGRP</sequence>
<dbReference type="SUPFAM" id="SSF55729">
    <property type="entry name" value="Acyl-CoA N-acyltransferases (Nat)"/>
    <property type="match status" value="1"/>
</dbReference>
<evidence type="ECO:0000259" key="1">
    <source>
        <dbReference type="Pfam" id="PF13302"/>
    </source>
</evidence>
<feature type="domain" description="N-acetyltransferase" evidence="1">
    <location>
        <begin position="58"/>
        <end position="196"/>
    </location>
</feature>
<evidence type="ECO:0000313" key="2">
    <source>
        <dbReference type="EMBL" id="NRF68255.1"/>
    </source>
</evidence>
<reference evidence="2 3" key="1">
    <citation type="submission" date="2020-05" db="EMBL/GenBank/DDBJ databases">
        <title>Aquincola sp. isolate from soil.</title>
        <authorList>
            <person name="Han J."/>
            <person name="Kim D.-U."/>
        </authorList>
    </citation>
    <scope>NUCLEOTIDE SEQUENCE [LARGE SCALE GENOMIC DNA]</scope>
    <source>
        <strain evidence="2 3">S2</strain>
    </source>
</reference>
<organism evidence="2 3">
    <name type="scientific">Pseudaquabacterium terrae</name>
    <dbReference type="NCBI Taxonomy" id="2732868"/>
    <lineage>
        <taxon>Bacteria</taxon>
        <taxon>Pseudomonadati</taxon>
        <taxon>Pseudomonadota</taxon>
        <taxon>Betaproteobacteria</taxon>
        <taxon>Burkholderiales</taxon>
        <taxon>Sphaerotilaceae</taxon>
        <taxon>Pseudaquabacterium</taxon>
    </lineage>
</organism>
<dbReference type="RefSeq" id="WP_173123739.1">
    <property type="nucleotide sequence ID" value="NZ_JABRWJ010000004.1"/>
</dbReference>
<dbReference type="Gene3D" id="3.40.630.30">
    <property type="match status" value="1"/>
</dbReference>
<dbReference type="InterPro" id="IPR000182">
    <property type="entry name" value="GNAT_dom"/>
</dbReference>
<keyword evidence="3" id="KW-1185">Reference proteome</keyword>
<dbReference type="PANTHER" id="PTHR43441">
    <property type="entry name" value="RIBOSOMAL-PROTEIN-SERINE ACETYLTRANSFERASE"/>
    <property type="match status" value="1"/>
</dbReference>
<dbReference type="Pfam" id="PF13302">
    <property type="entry name" value="Acetyltransf_3"/>
    <property type="match status" value="1"/>
</dbReference>
<dbReference type="EMBL" id="JABRWJ010000004">
    <property type="protein sequence ID" value="NRF68255.1"/>
    <property type="molecule type" value="Genomic_DNA"/>
</dbReference>
<dbReference type="Proteomes" id="UP000737171">
    <property type="component" value="Unassembled WGS sequence"/>
</dbReference>